<dbReference type="HOGENOM" id="CLU_638571_0_0_1"/>
<dbReference type="EnsemblProtists" id="PYU1_T007902">
    <property type="protein sequence ID" value="PYU1_T007902"/>
    <property type="gene ID" value="PYU1_G007886"/>
</dbReference>
<organism evidence="1 2">
    <name type="scientific">Globisporangium ultimum (strain ATCC 200006 / CBS 805.95 / DAOM BR144)</name>
    <name type="common">Pythium ultimum</name>
    <dbReference type="NCBI Taxonomy" id="431595"/>
    <lineage>
        <taxon>Eukaryota</taxon>
        <taxon>Sar</taxon>
        <taxon>Stramenopiles</taxon>
        <taxon>Oomycota</taxon>
        <taxon>Peronosporomycetes</taxon>
        <taxon>Pythiales</taxon>
        <taxon>Pythiaceae</taxon>
        <taxon>Globisporangium</taxon>
    </lineage>
</organism>
<dbReference type="InterPro" id="IPR032675">
    <property type="entry name" value="LRR_dom_sf"/>
</dbReference>
<proteinExistence type="predicted"/>
<dbReference type="Proteomes" id="UP000019132">
    <property type="component" value="Unassembled WGS sequence"/>
</dbReference>
<dbReference type="EMBL" id="GL376617">
    <property type="status" value="NOT_ANNOTATED_CDS"/>
    <property type="molecule type" value="Genomic_DNA"/>
</dbReference>
<sequence length="430" mass="47938">MEHYAAVCSSLRYGCKPSTIAFSSYLNGDVAPRVHMQCWRWLAFSLFYPRSRRFERACNLQTIDLTGTYVQLEDIEVFRNTLRNPAGELLFGGNAELANSIAPFQLKVGRMAKGVMVFADTPDTLDPIENFNVVTIVEDESEMEVLYEGTAWTCVVLAGFGLGWVKTDEITVESEPTVFAKKSAGERRFGLIMNDMDDRNTSPAALQALIELVGPSLSSLELRCIARDRSDLLTTICACCVNLQHLDLENWRLQRSEVDALLDALSGDLGGRLLSLNLNNNDMGVDSFERFASILSREDKIPALQELRLFCHPLGVFGLVSCIGVLRANKTLRVLELDLPSRTTTLGRVVDNEFPLKCIERDRLDAAFQDELLSSIPVPLTQKLAFLSVLESKSTKPAVRSAVDALVVSLIFKFASQEVRRKICWSRIPT</sequence>
<keyword evidence="2" id="KW-1185">Reference proteome</keyword>
<name>K3WSF8_GLOUD</name>
<dbReference type="eggNOG" id="ENOG502S7GI">
    <property type="taxonomic scope" value="Eukaryota"/>
</dbReference>
<dbReference type="STRING" id="431595.K3WSF8"/>
<accession>K3WSF8</accession>
<dbReference type="SUPFAM" id="SSF52047">
    <property type="entry name" value="RNI-like"/>
    <property type="match status" value="1"/>
</dbReference>
<dbReference type="VEuPathDB" id="FungiDB:PYU1_G007886"/>
<evidence type="ECO:0000313" key="2">
    <source>
        <dbReference type="Proteomes" id="UP000019132"/>
    </source>
</evidence>
<reference evidence="2" key="2">
    <citation type="submission" date="2010-04" db="EMBL/GenBank/DDBJ databases">
        <authorList>
            <person name="Buell R."/>
            <person name="Hamilton J."/>
            <person name="Hostetler J."/>
        </authorList>
    </citation>
    <scope>NUCLEOTIDE SEQUENCE [LARGE SCALE GENOMIC DNA]</scope>
    <source>
        <strain evidence="2">DAOM:BR144</strain>
    </source>
</reference>
<evidence type="ECO:0000313" key="1">
    <source>
        <dbReference type="EnsemblProtists" id="PYU1_T007902"/>
    </source>
</evidence>
<dbReference type="AlphaFoldDB" id="K3WSF8"/>
<dbReference type="InParanoid" id="K3WSF8"/>
<reference evidence="2" key="1">
    <citation type="journal article" date="2010" name="Genome Biol.">
        <title>Genome sequence of the necrotrophic plant pathogen Pythium ultimum reveals original pathogenicity mechanisms and effector repertoire.</title>
        <authorList>
            <person name="Levesque C.A."/>
            <person name="Brouwer H."/>
            <person name="Cano L."/>
            <person name="Hamilton J.P."/>
            <person name="Holt C."/>
            <person name="Huitema E."/>
            <person name="Raffaele S."/>
            <person name="Robideau G.P."/>
            <person name="Thines M."/>
            <person name="Win J."/>
            <person name="Zerillo M.M."/>
            <person name="Beakes G.W."/>
            <person name="Boore J.L."/>
            <person name="Busam D."/>
            <person name="Dumas B."/>
            <person name="Ferriera S."/>
            <person name="Fuerstenberg S.I."/>
            <person name="Gachon C.M."/>
            <person name="Gaulin E."/>
            <person name="Govers F."/>
            <person name="Grenville-Briggs L."/>
            <person name="Horner N."/>
            <person name="Hostetler J."/>
            <person name="Jiang R.H."/>
            <person name="Johnson J."/>
            <person name="Krajaejun T."/>
            <person name="Lin H."/>
            <person name="Meijer H.J."/>
            <person name="Moore B."/>
            <person name="Morris P."/>
            <person name="Phuntmart V."/>
            <person name="Puiu D."/>
            <person name="Shetty J."/>
            <person name="Stajich J.E."/>
            <person name="Tripathy S."/>
            <person name="Wawra S."/>
            <person name="van West P."/>
            <person name="Whitty B.R."/>
            <person name="Coutinho P.M."/>
            <person name="Henrissat B."/>
            <person name="Martin F."/>
            <person name="Thomas P.D."/>
            <person name="Tyler B.M."/>
            <person name="De Vries R.P."/>
            <person name="Kamoun S."/>
            <person name="Yandell M."/>
            <person name="Tisserat N."/>
            <person name="Buell C.R."/>
        </authorList>
    </citation>
    <scope>NUCLEOTIDE SEQUENCE</scope>
    <source>
        <strain evidence="2">DAOM:BR144</strain>
    </source>
</reference>
<dbReference type="Gene3D" id="3.80.10.10">
    <property type="entry name" value="Ribonuclease Inhibitor"/>
    <property type="match status" value="1"/>
</dbReference>
<reference evidence="1" key="3">
    <citation type="submission" date="2015-02" db="UniProtKB">
        <authorList>
            <consortium name="EnsemblProtists"/>
        </authorList>
    </citation>
    <scope>IDENTIFICATION</scope>
    <source>
        <strain evidence="1">DAOM BR144</strain>
    </source>
</reference>
<protein>
    <submittedName>
        <fullName evidence="1">Uncharacterized protein</fullName>
    </submittedName>
</protein>